<keyword evidence="2" id="KW-0808">Transferase</keyword>
<name>A0A1G9SLY8_9PROT</name>
<protein>
    <submittedName>
        <fullName evidence="2">Acetyltransferase (GNAT) domain-containing protein</fullName>
    </submittedName>
</protein>
<dbReference type="Gene3D" id="3.40.630.30">
    <property type="match status" value="1"/>
</dbReference>
<dbReference type="AlphaFoldDB" id="A0A1G9SLY8"/>
<dbReference type="PANTHER" id="PTHR43233">
    <property type="entry name" value="FAMILY N-ACETYLTRANSFERASE, PUTATIVE (AFU_ORTHOLOGUE AFUA_6G03350)-RELATED"/>
    <property type="match status" value="1"/>
</dbReference>
<dbReference type="Pfam" id="PF00583">
    <property type="entry name" value="Acetyltransf_1"/>
    <property type="match status" value="1"/>
</dbReference>
<keyword evidence="3" id="KW-1185">Reference proteome</keyword>
<dbReference type="PROSITE" id="PS51186">
    <property type="entry name" value="GNAT"/>
    <property type="match status" value="1"/>
</dbReference>
<dbReference type="Proteomes" id="UP000199759">
    <property type="component" value="Unassembled WGS sequence"/>
</dbReference>
<dbReference type="STRING" id="144026.SAMN04488568_1103"/>
<dbReference type="OrthoDB" id="9797456at2"/>
<dbReference type="InterPro" id="IPR000182">
    <property type="entry name" value="GNAT_dom"/>
</dbReference>
<evidence type="ECO:0000313" key="2">
    <source>
        <dbReference type="EMBL" id="SDM36441.1"/>
    </source>
</evidence>
<dbReference type="CDD" id="cd04301">
    <property type="entry name" value="NAT_SF"/>
    <property type="match status" value="1"/>
</dbReference>
<dbReference type="EMBL" id="FNHG01000010">
    <property type="protein sequence ID" value="SDM36441.1"/>
    <property type="molecule type" value="Genomic_DNA"/>
</dbReference>
<dbReference type="GO" id="GO:0016747">
    <property type="term" value="F:acyltransferase activity, transferring groups other than amino-acyl groups"/>
    <property type="evidence" value="ECO:0007669"/>
    <property type="project" value="InterPro"/>
</dbReference>
<sequence>MQENSFERNGYRITDQRSAFDLAAAHRLLSTSYWSPGIPPETVAKAAANAWTFCLLAPDGAFVGMARFVTDRATFAYLADVIIDPAHRGHGLGKWLVECLHSLPEILACRRLMLMTADAQPLYARIGYTPLKSPERAMEVARPGIYSQAASTPGAEAAMDRAACGD</sequence>
<organism evidence="2 3">
    <name type="scientific">Maricaulis salignorans</name>
    <dbReference type="NCBI Taxonomy" id="144026"/>
    <lineage>
        <taxon>Bacteria</taxon>
        <taxon>Pseudomonadati</taxon>
        <taxon>Pseudomonadota</taxon>
        <taxon>Alphaproteobacteria</taxon>
        <taxon>Maricaulales</taxon>
        <taxon>Maricaulaceae</taxon>
        <taxon>Maricaulis</taxon>
    </lineage>
</organism>
<dbReference type="InterPro" id="IPR016181">
    <property type="entry name" value="Acyl_CoA_acyltransferase"/>
</dbReference>
<dbReference type="SUPFAM" id="SSF55729">
    <property type="entry name" value="Acyl-CoA N-acyltransferases (Nat)"/>
    <property type="match status" value="1"/>
</dbReference>
<accession>A0A1G9SLY8</accession>
<evidence type="ECO:0000259" key="1">
    <source>
        <dbReference type="PROSITE" id="PS51186"/>
    </source>
</evidence>
<dbReference type="RefSeq" id="WP_091769899.1">
    <property type="nucleotide sequence ID" value="NZ_FNHG01000010.1"/>
</dbReference>
<reference evidence="2 3" key="1">
    <citation type="submission" date="2016-10" db="EMBL/GenBank/DDBJ databases">
        <authorList>
            <person name="de Groot N.N."/>
        </authorList>
    </citation>
    <scope>NUCLEOTIDE SEQUENCE [LARGE SCALE GENOMIC DNA]</scope>
    <source>
        <strain evidence="2 3">DSM 16077</strain>
    </source>
</reference>
<dbReference type="InterPro" id="IPR053144">
    <property type="entry name" value="Acetyltransferase_Butenolide"/>
</dbReference>
<gene>
    <name evidence="2" type="ORF">SAMN04488568_1103</name>
</gene>
<proteinExistence type="predicted"/>
<evidence type="ECO:0000313" key="3">
    <source>
        <dbReference type="Proteomes" id="UP000199759"/>
    </source>
</evidence>
<dbReference type="PANTHER" id="PTHR43233:SF1">
    <property type="entry name" value="FAMILY N-ACETYLTRANSFERASE, PUTATIVE (AFU_ORTHOLOGUE AFUA_6G03350)-RELATED"/>
    <property type="match status" value="1"/>
</dbReference>
<feature type="domain" description="N-acetyltransferase" evidence="1">
    <location>
        <begin position="11"/>
        <end position="143"/>
    </location>
</feature>